<sequence>MAALVSPLFLAVAAFCVDTSSLFLERRQLQNMADLAAVAGAASLSQANEAVLRQLQANGVDPVLMTDGYDPSIVNGKADNKTRVWVEKGNYFPDKGRAVEDRFVAGGANPDAVRVRLARPGNLYFGQSFISRPALGATGTAATKAEAAFSVGSRLLSLNTDQSVLNGLLGGLLGTSLNLKLIDYNALAATDINLLGFLDKLAPKVGLTAGTYDQLLNTDVSVGVLATVLAEVVTNNPTAKAALGILGKDAVALATKLPVGKLLGGLGSLANASLGSGAGYNITANVLQLVSAAVMIGGKHQVDIASGLNVPGLLGVTLKVLVGEAPVGTPFFRIGAAGTFVRTAQIRLQLGIRVGGQSGNPLLGVELLNVNLPIAIDIASGEGELRNISCASGPPTGANVTIAAKPGIVGIYLGEVSSFSDLNRKPSVSKTSIAKVQLYLLGLPIGLVDLDAKAEVKLGEKTTSLTFNYNDIQNKKIKTAYSDDLVSSLSSSLLKNIDIDLTLLKIIKLPLGDVVGLLGVLLTPVAPPVIDNLLFGILDLLGVKLGEADVQVTGVLCQRAVLTQ</sequence>
<evidence type="ECO:0000313" key="2">
    <source>
        <dbReference type="EMBL" id="ERM00686.1"/>
    </source>
</evidence>
<name>U4VD33_9HYPH</name>
<dbReference type="EMBL" id="ASXJ01000263">
    <property type="protein sequence ID" value="ERM00686.1"/>
    <property type="molecule type" value="Genomic_DNA"/>
</dbReference>
<reference evidence="2 3" key="1">
    <citation type="journal article" date="2014" name="FEMS Microbiol. Lett.">
        <title>Genome sequencing analysis reveals virulence-related gene content of Ochrobactrum intermedium strain 229E, a urease-positive strain isolated from the human gastric niche.</title>
        <authorList>
            <person name="Kulkarni G.J."/>
            <person name="Shetty S."/>
            <person name="Dharne M.S."/>
            <person name="Shouche Y.S."/>
        </authorList>
    </citation>
    <scope>NUCLEOTIDE SEQUENCE [LARGE SCALE GENOMIC DNA]</scope>
    <source>
        <strain evidence="2 3">229E</strain>
    </source>
</reference>
<organism evidence="2 3">
    <name type="scientific">Brucella intermedia 229E</name>
    <dbReference type="NCBI Taxonomy" id="1337887"/>
    <lineage>
        <taxon>Bacteria</taxon>
        <taxon>Pseudomonadati</taxon>
        <taxon>Pseudomonadota</taxon>
        <taxon>Alphaproteobacteria</taxon>
        <taxon>Hyphomicrobiales</taxon>
        <taxon>Brucellaceae</taxon>
        <taxon>Brucella/Ochrobactrum group</taxon>
        <taxon>Brucella</taxon>
    </lineage>
</organism>
<evidence type="ECO:0000259" key="1">
    <source>
        <dbReference type="Pfam" id="PF13400"/>
    </source>
</evidence>
<dbReference type="PATRIC" id="fig|1337887.3.peg.4043"/>
<dbReference type="InterPro" id="IPR028087">
    <property type="entry name" value="Tad_N"/>
</dbReference>
<accession>U4VD33</accession>
<feature type="domain" description="Putative Flp pilus-assembly TadG-like N-terminal" evidence="1">
    <location>
        <begin position="2"/>
        <end position="42"/>
    </location>
</feature>
<protein>
    <recommendedName>
        <fullName evidence="1">Putative Flp pilus-assembly TadG-like N-terminal domain-containing protein</fullName>
    </recommendedName>
</protein>
<comment type="caution">
    <text evidence="2">The sequence shown here is derived from an EMBL/GenBank/DDBJ whole genome shotgun (WGS) entry which is preliminary data.</text>
</comment>
<dbReference type="AlphaFoldDB" id="U4VD33"/>
<evidence type="ECO:0000313" key="3">
    <source>
        <dbReference type="Proteomes" id="UP000016842"/>
    </source>
</evidence>
<dbReference type="Pfam" id="PF13400">
    <property type="entry name" value="Tad"/>
    <property type="match status" value="1"/>
</dbReference>
<dbReference type="Proteomes" id="UP000016842">
    <property type="component" value="Unassembled WGS sequence"/>
</dbReference>
<gene>
    <name evidence="2" type="ORF">Q644_04120</name>
</gene>
<proteinExistence type="predicted"/>